<evidence type="ECO:0000313" key="2">
    <source>
        <dbReference type="Proteomes" id="UP000010475"/>
    </source>
</evidence>
<evidence type="ECO:0000313" key="1">
    <source>
        <dbReference type="EMBL" id="AFZ25321.1"/>
    </source>
</evidence>
<sequence>MNSFYKILLLVYQKARGYFPQFQQNEGATVAEITDLLGGIKTKKVGFESFGNGKLEKSDYPLPNYQIKKL</sequence>
<keyword evidence="2" id="KW-1185">Reference proteome</keyword>
<protein>
    <submittedName>
        <fullName evidence="1">Uncharacterized protein</fullName>
    </submittedName>
</protein>
<dbReference type="AlphaFoldDB" id="K9WZU8"/>
<proteinExistence type="predicted"/>
<organism evidence="1 2">
    <name type="scientific">Cylindrospermum stagnale PCC 7417</name>
    <dbReference type="NCBI Taxonomy" id="56107"/>
    <lineage>
        <taxon>Bacteria</taxon>
        <taxon>Bacillati</taxon>
        <taxon>Cyanobacteriota</taxon>
        <taxon>Cyanophyceae</taxon>
        <taxon>Nostocales</taxon>
        <taxon>Nostocaceae</taxon>
        <taxon>Cylindrospermum</taxon>
    </lineage>
</organism>
<gene>
    <name evidence="1" type="ORF">Cylst_3157</name>
</gene>
<dbReference type="EMBL" id="CP003642">
    <property type="protein sequence ID" value="AFZ25321.1"/>
    <property type="molecule type" value="Genomic_DNA"/>
</dbReference>
<dbReference type="KEGG" id="csg:Cylst_3157"/>
<accession>K9WZU8</accession>
<reference evidence="1 2" key="1">
    <citation type="submission" date="2012-06" db="EMBL/GenBank/DDBJ databases">
        <title>Finished chromosome of genome of Cylindrospermum stagnale PCC 7417.</title>
        <authorList>
            <consortium name="US DOE Joint Genome Institute"/>
            <person name="Gugger M."/>
            <person name="Coursin T."/>
            <person name="Rippka R."/>
            <person name="Tandeau De Marsac N."/>
            <person name="Huntemann M."/>
            <person name="Wei C.-L."/>
            <person name="Han J."/>
            <person name="Detter J.C."/>
            <person name="Han C."/>
            <person name="Tapia R."/>
            <person name="Chen A."/>
            <person name="Kyrpides N."/>
            <person name="Mavromatis K."/>
            <person name="Markowitz V."/>
            <person name="Szeto E."/>
            <person name="Ivanova N."/>
            <person name="Pagani I."/>
            <person name="Pati A."/>
            <person name="Goodwin L."/>
            <person name="Nordberg H.P."/>
            <person name="Cantor M.N."/>
            <person name="Hua S.X."/>
            <person name="Woyke T."/>
            <person name="Kerfeld C.A."/>
        </authorList>
    </citation>
    <scope>NUCLEOTIDE SEQUENCE [LARGE SCALE GENOMIC DNA]</scope>
    <source>
        <strain evidence="1 2">PCC 7417</strain>
    </source>
</reference>
<dbReference type="HOGENOM" id="CLU_2751065_0_0_3"/>
<name>K9WZU8_9NOST</name>
<dbReference type="RefSeq" id="WP_015208573.1">
    <property type="nucleotide sequence ID" value="NC_019757.1"/>
</dbReference>
<dbReference type="Proteomes" id="UP000010475">
    <property type="component" value="Chromosome"/>
</dbReference>